<dbReference type="Gene3D" id="3.40.50.10140">
    <property type="entry name" value="Toll/interleukin-1 receptor homology (TIR) domain"/>
    <property type="match status" value="1"/>
</dbReference>
<dbReference type="PROSITE" id="PS50104">
    <property type="entry name" value="TIR"/>
    <property type="match status" value="1"/>
</dbReference>
<keyword evidence="4" id="KW-1133">Transmembrane helix</keyword>
<dbReference type="PANTHER" id="PTHR11890:SF26">
    <property type="entry name" value="INTERLEUKIN-1 RECEPTOR TYPE 1"/>
    <property type="match status" value="1"/>
</dbReference>
<keyword evidence="4" id="KW-0812">Transmembrane</keyword>
<keyword evidence="4" id="KW-0472">Membrane</keyword>
<dbReference type="InterPro" id="IPR003599">
    <property type="entry name" value="Ig_sub"/>
</dbReference>
<keyword evidence="5" id="KW-0732">Signal</keyword>
<dbReference type="FunFam" id="3.40.50.10140:FF:000009">
    <property type="entry name" value="X-linked interleukin-1 receptor accessory protein-like 1"/>
    <property type="match status" value="1"/>
</dbReference>
<feature type="domain" description="TIR" evidence="6">
    <location>
        <begin position="367"/>
        <end position="534"/>
    </location>
</feature>
<dbReference type="InterPro" id="IPR000157">
    <property type="entry name" value="TIR_dom"/>
</dbReference>
<evidence type="ECO:0000313" key="7">
    <source>
        <dbReference type="EMBL" id="KAK5860671.1"/>
    </source>
</evidence>
<accession>A0AAN7XAD3</accession>
<proteinExistence type="predicted"/>
<evidence type="ECO:0000259" key="6">
    <source>
        <dbReference type="PROSITE" id="PS50104"/>
    </source>
</evidence>
<dbReference type="Gene3D" id="2.60.40.10">
    <property type="entry name" value="Immunoglobulins"/>
    <property type="match status" value="3"/>
</dbReference>
<dbReference type="SUPFAM" id="SSF48726">
    <property type="entry name" value="Immunoglobulin"/>
    <property type="match status" value="1"/>
</dbReference>
<keyword evidence="3" id="KW-0393">Immunoglobulin domain</keyword>
<reference evidence="7 8" key="2">
    <citation type="journal article" date="2023" name="Mol. Biol. Evol.">
        <title>Genomics of Secondarily Temperate Adaptation in the Only Non-Antarctic Icefish.</title>
        <authorList>
            <person name="Rivera-Colon A.G."/>
            <person name="Rayamajhi N."/>
            <person name="Minhas B.F."/>
            <person name="Madrigal G."/>
            <person name="Bilyk K.T."/>
            <person name="Yoon V."/>
            <person name="Hune M."/>
            <person name="Gregory S."/>
            <person name="Cheng C.H.C."/>
            <person name="Catchen J.M."/>
        </authorList>
    </citation>
    <scope>NUCLEOTIDE SEQUENCE [LARGE SCALE GENOMIC DNA]</scope>
    <source>
        <strain evidence="7">JMC-PN-2008</strain>
    </source>
</reference>
<organism evidence="7 8">
    <name type="scientific">Eleginops maclovinus</name>
    <name type="common">Patagonian blennie</name>
    <name type="synonym">Eleginus maclovinus</name>
    <dbReference type="NCBI Taxonomy" id="56733"/>
    <lineage>
        <taxon>Eukaryota</taxon>
        <taxon>Metazoa</taxon>
        <taxon>Chordata</taxon>
        <taxon>Craniata</taxon>
        <taxon>Vertebrata</taxon>
        <taxon>Euteleostomi</taxon>
        <taxon>Actinopterygii</taxon>
        <taxon>Neopterygii</taxon>
        <taxon>Teleostei</taxon>
        <taxon>Neoteleostei</taxon>
        <taxon>Acanthomorphata</taxon>
        <taxon>Eupercaria</taxon>
        <taxon>Perciformes</taxon>
        <taxon>Notothenioidei</taxon>
        <taxon>Eleginopidae</taxon>
        <taxon>Eleginops</taxon>
    </lineage>
</organism>
<dbReference type="AlphaFoldDB" id="A0AAN7XAD3"/>
<name>A0AAN7XAD3_ELEMC</name>
<evidence type="ECO:0000256" key="1">
    <source>
        <dbReference type="ARBA" id="ARBA00023157"/>
    </source>
</evidence>
<evidence type="ECO:0000256" key="3">
    <source>
        <dbReference type="ARBA" id="ARBA00023319"/>
    </source>
</evidence>
<dbReference type="SUPFAM" id="SSF52200">
    <property type="entry name" value="Toll/Interleukin receptor TIR domain"/>
    <property type="match status" value="1"/>
</dbReference>
<reference evidence="7 8" key="1">
    <citation type="journal article" date="2023" name="Genes (Basel)">
        <title>Chromosome-Level Genome Assembly and Circadian Gene Repertoire of the Patagonia Blennie Eleginops maclovinus-The Closest Ancestral Proxy of Antarctic Cryonotothenioids.</title>
        <authorList>
            <person name="Cheng C.C."/>
            <person name="Rivera-Colon A.G."/>
            <person name="Minhas B.F."/>
            <person name="Wilson L."/>
            <person name="Rayamajhi N."/>
            <person name="Vargas-Chacoff L."/>
            <person name="Catchen J.M."/>
        </authorList>
    </citation>
    <scope>NUCLEOTIDE SEQUENCE [LARGE SCALE GENOMIC DNA]</scope>
    <source>
        <strain evidence="7">JMC-PN-2008</strain>
    </source>
</reference>
<dbReference type="InterPro" id="IPR013783">
    <property type="entry name" value="Ig-like_fold"/>
</dbReference>
<keyword evidence="8" id="KW-1185">Reference proteome</keyword>
<keyword evidence="1" id="KW-1015">Disulfide bond</keyword>
<evidence type="ECO:0000256" key="5">
    <source>
        <dbReference type="SAM" id="SignalP"/>
    </source>
</evidence>
<dbReference type="PANTHER" id="PTHR11890">
    <property type="entry name" value="INTERLEUKIN-1 RECEPTOR FAMILY MEMBER"/>
    <property type="match status" value="1"/>
</dbReference>
<comment type="caution">
    <text evidence="7">The sequence shown here is derived from an EMBL/GenBank/DDBJ whole genome shotgun (WGS) entry which is preliminary data.</text>
</comment>
<dbReference type="Pfam" id="PF01582">
    <property type="entry name" value="TIR"/>
    <property type="match status" value="1"/>
</dbReference>
<evidence type="ECO:0000256" key="4">
    <source>
        <dbReference type="SAM" id="Phobius"/>
    </source>
</evidence>
<dbReference type="SMART" id="SM00255">
    <property type="entry name" value="TIR"/>
    <property type="match status" value="1"/>
</dbReference>
<dbReference type="SMART" id="SM00409">
    <property type="entry name" value="IG"/>
    <property type="match status" value="3"/>
</dbReference>
<keyword evidence="2" id="KW-0325">Glycoprotein</keyword>
<dbReference type="PRINTS" id="PR01537">
    <property type="entry name" value="INTRLKN1R1F"/>
</dbReference>
<feature type="signal peptide" evidence="5">
    <location>
        <begin position="1"/>
        <end position="20"/>
    </location>
</feature>
<protein>
    <recommendedName>
        <fullName evidence="6">TIR domain-containing protein</fullName>
    </recommendedName>
</protein>
<feature type="chain" id="PRO_5042810534" description="TIR domain-containing protein" evidence="5">
    <location>
        <begin position="21"/>
        <end position="548"/>
    </location>
</feature>
<dbReference type="CDD" id="cd00096">
    <property type="entry name" value="Ig"/>
    <property type="match status" value="1"/>
</dbReference>
<dbReference type="InterPro" id="IPR036179">
    <property type="entry name" value="Ig-like_dom_sf"/>
</dbReference>
<evidence type="ECO:0000313" key="8">
    <source>
        <dbReference type="Proteomes" id="UP001346869"/>
    </source>
</evidence>
<feature type="transmembrane region" description="Helical" evidence="4">
    <location>
        <begin position="324"/>
        <end position="353"/>
    </location>
</feature>
<gene>
    <name evidence="7" type="ORF">PBY51_022132</name>
</gene>
<sequence length="548" mass="62130">MDTSRLLLLVVSMGITMSECSETAEPQCKDGGSKRYKLNEGEAFNFVHDYLNISVPNEEVTWFDNKQSEITADEKENVHYHGGALFFLKLRPEDSGNYSVQHKDPSGECVKYKIEITIVKKFIYHPINNTLIIKEVTCPAHVRITCFRWKGQITWNKDNNPLLGENEKRIWVSNHKKNHMEVYTCVCTWTHNGKEYNTSGHRSLIVRETVSYHEIHILSPTNEEHFADEGVGIKLICSVYCGFNIKKDCIASWESNGVSVDGIEGYSQVVTKDPSNDTIVTAVLDIVKVSAKDFEAEFQCVGISNTKAKQAQLTLKRRESIIPLVTWGVCALVLCVLAAVLIKCFAIDLALFFRPYLPQSSYKKDTRVYDAYIVYQTQNMDKLTEDSLCQFITKILPSVLEDKCGYRLFIQGRDDIPGEDRLELVEDRMQQSRRLMVILTPGSGSESLEATPTSPRDSLIGGFDWQVGLHHALLQREMSVILIQLGDTGPQGYTHLPAGLQHLIQKSAPIRWPEGSRAATAWNSRFWKRVRYLMPARPAKKHPHSAII</sequence>
<dbReference type="InterPro" id="IPR035897">
    <property type="entry name" value="Toll_tir_struct_dom_sf"/>
</dbReference>
<dbReference type="EMBL" id="JAUZQC010000013">
    <property type="protein sequence ID" value="KAK5860671.1"/>
    <property type="molecule type" value="Genomic_DNA"/>
</dbReference>
<evidence type="ECO:0000256" key="2">
    <source>
        <dbReference type="ARBA" id="ARBA00023180"/>
    </source>
</evidence>
<dbReference type="GO" id="GO:0007165">
    <property type="term" value="P:signal transduction"/>
    <property type="evidence" value="ECO:0007669"/>
    <property type="project" value="InterPro"/>
</dbReference>
<dbReference type="Proteomes" id="UP001346869">
    <property type="component" value="Unassembled WGS sequence"/>
</dbReference>
<dbReference type="InterPro" id="IPR015621">
    <property type="entry name" value="IL-1_rcpt_fam"/>
</dbReference>